<protein>
    <submittedName>
        <fullName evidence="1">Uncharacterized protein</fullName>
    </submittedName>
</protein>
<proteinExistence type="predicted"/>
<organism evidence="1 2">
    <name type="scientific">Anabaena phage A-4L</name>
    <dbReference type="NCBI Taxonomy" id="1357732"/>
    <lineage>
        <taxon>Viruses</taxon>
        <taxon>Duplodnaviria</taxon>
        <taxon>Heunggongvirae</taxon>
        <taxon>Uroviricota</taxon>
        <taxon>Caudoviricetes</taxon>
        <taxon>Saffermanviridae</taxon>
        <taxon>Kozyakovvirus</taxon>
        <taxon>Kozyakovvirus A4L</taxon>
    </lineage>
</organism>
<dbReference type="RefSeq" id="YP_009042781.1">
    <property type="nucleotide sequence ID" value="NC_024358.1"/>
</dbReference>
<dbReference type="KEGG" id="vg:19686302"/>
<dbReference type="GeneID" id="19686302"/>
<dbReference type="Proteomes" id="UP000027000">
    <property type="component" value="Segment"/>
</dbReference>
<evidence type="ECO:0000313" key="1">
    <source>
        <dbReference type="EMBL" id="AGR48538.1"/>
    </source>
</evidence>
<sequence>MNSSHYFTNTEYKRGIDDEITVKNWLKSLGCTIREVNEATNIQGIDCYVNGRASDIKSQKYKPYYKGFCFESMVFSRRKNRWLNDGWFNTGKANIYYYLVEREPNLFKLYEIEKQRVISYGFDYIKELSHSTKQQQKASTVDYINTISGYILYENIDAVGRVIGETDKLSRFMENTKRAITRPTPPTYRVLQDVPT</sequence>
<name>A0A059PYD8_9CAUD</name>
<gene>
    <name evidence="1" type="ORF">A4L_11</name>
</gene>
<dbReference type="EMBL" id="KF356198">
    <property type="protein sequence ID" value="AGR48538.1"/>
    <property type="molecule type" value="Genomic_DNA"/>
</dbReference>
<accession>A0A059PYD8</accession>
<reference evidence="1 2" key="1">
    <citation type="journal article" date="2015" name="Virus Res.">
        <title>Unraveling the genome structure of cyanobacterial podovirus A-4L with long direct terminal repeats.</title>
        <authorList>
            <person name="Ou T."/>
            <person name="Liao X.Y."/>
            <person name="Gao X.C."/>
            <person name="Xu X.D."/>
            <person name="Zhang Q.Y."/>
        </authorList>
    </citation>
    <scope>NUCLEOTIDE SEQUENCE [LARGE SCALE GENOMIC DNA]</scope>
</reference>
<evidence type="ECO:0000313" key="2">
    <source>
        <dbReference type="Proteomes" id="UP000027000"/>
    </source>
</evidence>
<keyword evidence="2" id="KW-1185">Reference proteome</keyword>